<dbReference type="Pfam" id="PF04402">
    <property type="entry name" value="SIMPL"/>
    <property type="match status" value="1"/>
</dbReference>
<sequence>MVEITVRGEAVRRAAAERARLTVQSRWQAEQPEAAMAAVQEAHGRVVDEVRDLVEGGAAESWHADRVWLSHHREWVAEGQPPRILYTAASSVTATFVDLDALGRWIAALGRDEVHELGEIEWTLTDATHRSLAQRARQDAVADAVERAEDYARAASLGAVRIVAIREPGTGPQPLAKGRAMDVMLASAPGGGAVELRAGEVEVPAAVEAAFATGGDSAPE</sequence>
<dbReference type="PANTHER" id="PTHR34387">
    <property type="entry name" value="SLR1258 PROTEIN"/>
    <property type="match status" value="1"/>
</dbReference>
<evidence type="ECO:0000313" key="2">
    <source>
        <dbReference type="Proteomes" id="UP000626982"/>
    </source>
</evidence>
<dbReference type="PANTHER" id="PTHR34387:SF1">
    <property type="entry name" value="PERIPLASMIC IMMUNOGENIC PROTEIN"/>
    <property type="match status" value="1"/>
</dbReference>
<dbReference type="Gene3D" id="3.30.70.2970">
    <property type="entry name" value="Protein of unknown function (DUF541), domain 2"/>
    <property type="match status" value="1"/>
</dbReference>
<keyword evidence="2" id="KW-1185">Reference proteome</keyword>
<proteinExistence type="predicted"/>
<dbReference type="Proteomes" id="UP000626982">
    <property type="component" value="Unassembled WGS sequence"/>
</dbReference>
<reference evidence="2" key="1">
    <citation type="journal article" date="2019" name="Int. J. Syst. Evol. Microbiol.">
        <title>The Global Catalogue of Microorganisms (GCM) 10K type strain sequencing project: providing services to taxonomists for standard genome sequencing and annotation.</title>
        <authorList>
            <consortium name="The Broad Institute Genomics Platform"/>
            <consortium name="The Broad Institute Genome Sequencing Center for Infectious Disease"/>
            <person name="Wu L."/>
            <person name="Ma J."/>
        </authorList>
    </citation>
    <scope>NUCLEOTIDE SEQUENCE [LARGE SCALE GENOMIC DNA]</scope>
    <source>
        <strain evidence="2">CGMCC 1.6960</strain>
    </source>
</reference>
<dbReference type="RefSeq" id="WP_188718129.1">
    <property type="nucleotide sequence ID" value="NZ_BAABBD010000007.1"/>
</dbReference>
<dbReference type="InterPro" id="IPR052022">
    <property type="entry name" value="26kDa_periplasmic_antigen"/>
</dbReference>
<evidence type="ECO:0008006" key="3">
    <source>
        <dbReference type="Google" id="ProtNLM"/>
    </source>
</evidence>
<dbReference type="Gene3D" id="3.30.110.170">
    <property type="entry name" value="Protein of unknown function (DUF541), domain 1"/>
    <property type="match status" value="1"/>
</dbReference>
<dbReference type="InterPro" id="IPR007497">
    <property type="entry name" value="SIMPL/DUF541"/>
</dbReference>
<comment type="caution">
    <text evidence="1">The sequence shown here is derived from an EMBL/GenBank/DDBJ whole genome shotgun (WGS) entry which is preliminary data.</text>
</comment>
<name>A0ABQ2KKF1_9MICO</name>
<evidence type="ECO:0000313" key="1">
    <source>
        <dbReference type="EMBL" id="GGN86122.1"/>
    </source>
</evidence>
<accession>A0ABQ2KKF1</accession>
<protein>
    <recommendedName>
        <fullName evidence="3">SIMPL domain-containing protein</fullName>
    </recommendedName>
</protein>
<dbReference type="EMBL" id="BMLM01000002">
    <property type="protein sequence ID" value="GGN86122.1"/>
    <property type="molecule type" value="Genomic_DNA"/>
</dbReference>
<organism evidence="1 2">
    <name type="scientific">Agrococcus terreus</name>
    <dbReference type="NCBI Taxonomy" id="574649"/>
    <lineage>
        <taxon>Bacteria</taxon>
        <taxon>Bacillati</taxon>
        <taxon>Actinomycetota</taxon>
        <taxon>Actinomycetes</taxon>
        <taxon>Micrococcales</taxon>
        <taxon>Microbacteriaceae</taxon>
        <taxon>Agrococcus</taxon>
    </lineage>
</organism>
<gene>
    <name evidence="1" type="ORF">GCM10010968_19460</name>
</gene>